<dbReference type="InterPro" id="IPR036271">
    <property type="entry name" value="Tet_transcr_reg_TetR-rel_C_sf"/>
</dbReference>
<evidence type="ECO:0000313" key="8">
    <source>
        <dbReference type="Proteomes" id="UP001368654"/>
    </source>
</evidence>
<protein>
    <submittedName>
        <fullName evidence="7">TetR family transcriptional regulator C-terminal domain-containing protein</fullName>
    </submittedName>
</protein>
<dbReference type="EMBL" id="JBBDGL010000001">
    <property type="protein sequence ID" value="MEJ1154173.1"/>
    <property type="molecule type" value="Genomic_DNA"/>
</dbReference>
<keyword evidence="3 5" id="KW-0238">DNA-binding</keyword>
<dbReference type="InterPro" id="IPR009057">
    <property type="entry name" value="Homeodomain-like_sf"/>
</dbReference>
<comment type="caution">
    <text evidence="7">The sequence shown here is derived from an EMBL/GenBank/DDBJ whole genome shotgun (WGS) entry which is preliminary data.</text>
</comment>
<name>A0ABU8LQI1_9MICO</name>
<dbReference type="SUPFAM" id="SSF48498">
    <property type="entry name" value="Tetracyclin repressor-like, C-terminal domain"/>
    <property type="match status" value="1"/>
</dbReference>
<keyword evidence="1" id="KW-0678">Repressor</keyword>
<dbReference type="SUPFAM" id="SSF46689">
    <property type="entry name" value="Homeodomain-like"/>
    <property type="match status" value="1"/>
</dbReference>
<feature type="domain" description="HTH tetR-type" evidence="6">
    <location>
        <begin position="11"/>
        <end position="71"/>
    </location>
</feature>
<dbReference type="InterPro" id="IPR039538">
    <property type="entry name" value="BetI_C"/>
</dbReference>
<evidence type="ECO:0000313" key="7">
    <source>
        <dbReference type="EMBL" id="MEJ1154173.1"/>
    </source>
</evidence>
<keyword evidence="8" id="KW-1185">Reference proteome</keyword>
<dbReference type="PANTHER" id="PTHR30055">
    <property type="entry name" value="HTH-TYPE TRANSCRIPTIONAL REGULATOR RUTR"/>
    <property type="match status" value="1"/>
</dbReference>
<dbReference type="Pfam" id="PF13977">
    <property type="entry name" value="TetR_C_6"/>
    <property type="match status" value="1"/>
</dbReference>
<feature type="DNA-binding region" description="H-T-H motif" evidence="5">
    <location>
        <begin position="34"/>
        <end position="53"/>
    </location>
</feature>
<dbReference type="RefSeq" id="WP_337336620.1">
    <property type="nucleotide sequence ID" value="NZ_JBBDGL010000001.1"/>
</dbReference>
<evidence type="ECO:0000256" key="3">
    <source>
        <dbReference type="ARBA" id="ARBA00023125"/>
    </source>
</evidence>
<evidence type="ECO:0000256" key="4">
    <source>
        <dbReference type="ARBA" id="ARBA00023163"/>
    </source>
</evidence>
<keyword evidence="4" id="KW-0804">Transcription</keyword>
<dbReference type="PANTHER" id="PTHR30055:SF234">
    <property type="entry name" value="HTH-TYPE TRANSCRIPTIONAL REGULATOR BETI"/>
    <property type="match status" value="1"/>
</dbReference>
<evidence type="ECO:0000256" key="1">
    <source>
        <dbReference type="ARBA" id="ARBA00022491"/>
    </source>
</evidence>
<gene>
    <name evidence="7" type="ORF">WDU96_00990</name>
</gene>
<accession>A0ABU8LQI1</accession>
<dbReference type="InterPro" id="IPR001647">
    <property type="entry name" value="HTH_TetR"/>
</dbReference>
<dbReference type="InterPro" id="IPR050109">
    <property type="entry name" value="HTH-type_TetR-like_transc_reg"/>
</dbReference>
<reference evidence="7 8" key="1">
    <citation type="submission" date="2024-02" db="EMBL/GenBank/DDBJ databases">
        <authorList>
            <person name="Saticioglu I.B."/>
        </authorList>
    </citation>
    <scope>NUCLEOTIDE SEQUENCE [LARGE SCALE GENOMIC DNA]</scope>
    <source>
        <strain evidence="7 8">Mu-86</strain>
    </source>
</reference>
<evidence type="ECO:0000259" key="6">
    <source>
        <dbReference type="PROSITE" id="PS50977"/>
    </source>
</evidence>
<sequence>MPAPRTRRSADQRRAEITDAARELALAEGLSAVTLRAVAARVGVASGLVAHYAPSMDELVASTFGDIVGGELAELAMLLSGIADPTAQVATLLATVLDGSRTDVTLVWVQSWGMGERNEALAAEARSRMDEWQQFIAALLHTGVASGDFRVEDTQGVAWLLLGMIDGLSAHTLVRWGESEGRRELLVRAVEPLLGLEPGRLRSR</sequence>
<evidence type="ECO:0000256" key="5">
    <source>
        <dbReference type="PROSITE-ProRule" id="PRU00335"/>
    </source>
</evidence>
<dbReference type="PROSITE" id="PS50977">
    <property type="entry name" value="HTH_TETR_2"/>
    <property type="match status" value="1"/>
</dbReference>
<dbReference type="Pfam" id="PF00440">
    <property type="entry name" value="TetR_N"/>
    <property type="match status" value="1"/>
</dbReference>
<dbReference type="Proteomes" id="UP001368654">
    <property type="component" value="Unassembled WGS sequence"/>
</dbReference>
<keyword evidence="2" id="KW-0805">Transcription regulation</keyword>
<organism evidence="7 8">
    <name type="scientific">Microbacterium marmarense</name>
    <dbReference type="NCBI Taxonomy" id="3122051"/>
    <lineage>
        <taxon>Bacteria</taxon>
        <taxon>Bacillati</taxon>
        <taxon>Actinomycetota</taxon>
        <taxon>Actinomycetes</taxon>
        <taxon>Micrococcales</taxon>
        <taxon>Microbacteriaceae</taxon>
        <taxon>Microbacterium</taxon>
    </lineage>
</organism>
<evidence type="ECO:0000256" key="2">
    <source>
        <dbReference type="ARBA" id="ARBA00023015"/>
    </source>
</evidence>
<dbReference type="Gene3D" id="1.10.357.10">
    <property type="entry name" value="Tetracycline Repressor, domain 2"/>
    <property type="match status" value="1"/>
</dbReference>
<proteinExistence type="predicted"/>